<dbReference type="AlphaFoldDB" id="A0A6G0ZJV9"/>
<protein>
    <submittedName>
        <fullName evidence="1">Uncharacterized protein</fullName>
    </submittedName>
</protein>
<organism evidence="1 2">
    <name type="scientific">Aphis craccivora</name>
    <name type="common">Cowpea aphid</name>
    <dbReference type="NCBI Taxonomy" id="307492"/>
    <lineage>
        <taxon>Eukaryota</taxon>
        <taxon>Metazoa</taxon>
        <taxon>Ecdysozoa</taxon>
        <taxon>Arthropoda</taxon>
        <taxon>Hexapoda</taxon>
        <taxon>Insecta</taxon>
        <taxon>Pterygota</taxon>
        <taxon>Neoptera</taxon>
        <taxon>Paraneoptera</taxon>
        <taxon>Hemiptera</taxon>
        <taxon>Sternorrhyncha</taxon>
        <taxon>Aphidomorpha</taxon>
        <taxon>Aphidoidea</taxon>
        <taxon>Aphididae</taxon>
        <taxon>Aphidini</taxon>
        <taxon>Aphis</taxon>
        <taxon>Aphis</taxon>
    </lineage>
</organism>
<keyword evidence="2" id="KW-1185">Reference proteome</keyword>
<evidence type="ECO:0000313" key="1">
    <source>
        <dbReference type="EMBL" id="KAF0771517.1"/>
    </source>
</evidence>
<reference evidence="1 2" key="1">
    <citation type="submission" date="2019-08" db="EMBL/GenBank/DDBJ databases">
        <title>Whole genome of Aphis craccivora.</title>
        <authorList>
            <person name="Voronova N.V."/>
            <person name="Shulinski R.S."/>
            <person name="Bandarenka Y.V."/>
            <person name="Zhorov D.G."/>
            <person name="Warner D."/>
        </authorList>
    </citation>
    <scope>NUCLEOTIDE SEQUENCE [LARGE SCALE GENOMIC DNA]</scope>
    <source>
        <strain evidence="1">180601</strain>
        <tissue evidence="1">Whole Body</tissue>
    </source>
</reference>
<evidence type="ECO:0000313" key="2">
    <source>
        <dbReference type="Proteomes" id="UP000478052"/>
    </source>
</evidence>
<name>A0A6G0ZJV9_APHCR</name>
<dbReference type="EMBL" id="VUJU01000285">
    <property type="protein sequence ID" value="KAF0771517.1"/>
    <property type="molecule type" value="Genomic_DNA"/>
</dbReference>
<accession>A0A6G0ZJV9</accession>
<comment type="caution">
    <text evidence="1">The sequence shown here is derived from an EMBL/GenBank/DDBJ whole genome shotgun (WGS) entry which is preliminary data.</text>
</comment>
<feature type="non-terminal residue" evidence="1">
    <location>
        <position position="1"/>
    </location>
</feature>
<gene>
    <name evidence="1" type="ORF">FWK35_00000312</name>
</gene>
<proteinExistence type="predicted"/>
<dbReference type="Proteomes" id="UP000478052">
    <property type="component" value="Unassembled WGS sequence"/>
</dbReference>
<sequence length="157" mass="17049">GPDIFLGPEGLGYPPPPILFEKNELGGPELSLRRENELFPKEFPPPPPLLLPPNELFPNPPKFPPLPEFGGPMSSILKLLPPEPGPPPTGPSINSSMYLCCMYVLSFDIALIASSLLPNSTFASPDGRLLLLKRMRISTGSNGSKNCSNIILICFKR</sequence>